<evidence type="ECO:0000313" key="10">
    <source>
        <dbReference type="Proteomes" id="UP000657592"/>
    </source>
</evidence>
<keyword evidence="5 8" id="KW-0812">Transmembrane</keyword>
<dbReference type="RefSeq" id="WP_188754258.1">
    <property type="nucleotide sequence ID" value="NZ_BMJY01000001.1"/>
</dbReference>
<feature type="transmembrane region" description="Helical" evidence="8">
    <location>
        <begin position="269"/>
        <end position="285"/>
    </location>
</feature>
<feature type="transmembrane region" description="Helical" evidence="8">
    <location>
        <begin position="93"/>
        <end position="113"/>
    </location>
</feature>
<keyword evidence="3" id="KW-1003">Cell membrane</keyword>
<feature type="transmembrane region" description="Helical" evidence="8">
    <location>
        <begin position="317"/>
        <end position="337"/>
    </location>
</feature>
<evidence type="ECO:0000256" key="2">
    <source>
        <dbReference type="ARBA" id="ARBA00022448"/>
    </source>
</evidence>
<dbReference type="InterPro" id="IPR001851">
    <property type="entry name" value="ABC_transp_permease"/>
</dbReference>
<reference evidence="9" key="1">
    <citation type="journal article" date="2014" name="Int. J. Syst. Evol. Microbiol.">
        <title>Complete genome sequence of Corynebacterium casei LMG S-19264T (=DSM 44701T), isolated from a smear-ripened cheese.</title>
        <authorList>
            <consortium name="US DOE Joint Genome Institute (JGI-PGF)"/>
            <person name="Walter F."/>
            <person name="Albersmeier A."/>
            <person name="Kalinowski J."/>
            <person name="Ruckert C."/>
        </authorList>
    </citation>
    <scope>NUCLEOTIDE SEQUENCE</scope>
    <source>
        <strain evidence="9">CGMCC 1.15794</strain>
    </source>
</reference>
<evidence type="ECO:0000256" key="6">
    <source>
        <dbReference type="ARBA" id="ARBA00022989"/>
    </source>
</evidence>
<comment type="caution">
    <text evidence="9">The sequence shown here is derived from an EMBL/GenBank/DDBJ whole genome shotgun (WGS) entry which is preliminary data.</text>
</comment>
<evidence type="ECO:0000256" key="8">
    <source>
        <dbReference type="SAM" id="Phobius"/>
    </source>
</evidence>
<dbReference type="EMBL" id="BMJY01000001">
    <property type="protein sequence ID" value="GGH33620.1"/>
    <property type="molecule type" value="Genomic_DNA"/>
</dbReference>
<keyword evidence="7 8" id="KW-0472">Membrane</keyword>
<evidence type="ECO:0000313" key="9">
    <source>
        <dbReference type="EMBL" id="GGH33620.1"/>
    </source>
</evidence>
<evidence type="ECO:0000256" key="4">
    <source>
        <dbReference type="ARBA" id="ARBA00022519"/>
    </source>
</evidence>
<feature type="transmembrane region" description="Helical" evidence="8">
    <location>
        <begin position="119"/>
        <end position="140"/>
    </location>
</feature>
<dbReference type="PANTHER" id="PTHR32196:SF21">
    <property type="entry name" value="ABC TRANSPORTER PERMEASE PROTEIN YPHD-RELATED"/>
    <property type="match status" value="1"/>
</dbReference>
<dbReference type="Pfam" id="PF02653">
    <property type="entry name" value="BPD_transp_2"/>
    <property type="match status" value="1"/>
</dbReference>
<proteinExistence type="predicted"/>
<accession>A0A917IC20</accession>
<keyword evidence="4" id="KW-0997">Cell inner membrane</keyword>
<dbReference type="AlphaFoldDB" id="A0A917IC20"/>
<dbReference type="Proteomes" id="UP000657592">
    <property type="component" value="Unassembled WGS sequence"/>
</dbReference>
<evidence type="ECO:0000256" key="7">
    <source>
        <dbReference type="ARBA" id="ARBA00023136"/>
    </source>
</evidence>
<protein>
    <submittedName>
        <fullName evidence="9">Ribose ABC transporter permease</fullName>
    </submittedName>
</protein>
<feature type="transmembrane region" description="Helical" evidence="8">
    <location>
        <begin position="65"/>
        <end position="86"/>
    </location>
</feature>
<comment type="subcellular location">
    <subcellularLocation>
        <location evidence="1">Cell membrane</location>
        <topology evidence="1">Multi-pass membrane protein</topology>
    </subcellularLocation>
</comment>
<dbReference type="GO" id="GO:0005886">
    <property type="term" value="C:plasma membrane"/>
    <property type="evidence" value="ECO:0007669"/>
    <property type="project" value="UniProtKB-SubCell"/>
</dbReference>
<dbReference type="GO" id="GO:0022857">
    <property type="term" value="F:transmembrane transporter activity"/>
    <property type="evidence" value="ECO:0007669"/>
    <property type="project" value="InterPro"/>
</dbReference>
<reference evidence="9" key="2">
    <citation type="submission" date="2020-09" db="EMBL/GenBank/DDBJ databases">
        <authorList>
            <person name="Sun Q."/>
            <person name="Zhou Y."/>
        </authorList>
    </citation>
    <scope>NUCLEOTIDE SEQUENCE</scope>
    <source>
        <strain evidence="9">CGMCC 1.15794</strain>
    </source>
</reference>
<dbReference type="PANTHER" id="PTHR32196">
    <property type="entry name" value="ABC TRANSPORTER PERMEASE PROTEIN YPHD-RELATED-RELATED"/>
    <property type="match status" value="1"/>
</dbReference>
<keyword evidence="10" id="KW-1185">Reference proteome</keyword>
<sequence length="345" mass="35469">MTNSPQTTTNGSTASTATVSIPVQRTPSALKLLERYAMPLLTVLVFAFFAFFPPSSSAFPTVNNLNVILGSQAVVALVAIAALFPLVCGYFDFSLGATAAVAQVLCAGLMAHWGLPLPLAIIIPILVGTLIGTVNGFLVTRLGMSPFVTTLGMGMLLGGITIWYTGGQTIISGIDPAIFVFGSTRWFGLPVVFFITLAVAAVAWYFFTHTPFGRSLYAIGSSATAAKLVGVPVTKNVWWSFIIAGTIAGGAGVLQLARMGSAGASDGNALLFPALAAVFLGATAIRPGFFNVAGTVIGAIFVSVAVSGLALSGASGWASSVFNGLALLTAVSLSTYLGRRKRQGS</sequence>
<feature type="transmembrane region" description="Helical" evidence="8">
    <location>
        <begin position="292"/>
        <end position="311"/>
    </location>
</feature>
<keyword evidence="6 8" id="KW-1133">Transmembrane helix</keyword>
<dbReference type="CDD" id="cd06579">
    <property type="entry name" value="TM_PBP1_transp_AraH_like"/>
    <property type="match status" value="1"/>
</dbReference>
<gene>
    <name evidence="9" type="ORF">GCM10010921_00700</name>
</gene>
<keyword evidence="2" id="KW-0813">Transport</keyword>
<name>A0A917IC20_9MICO</name>
<feature type="transmembrane region" description="Helical" evidence="8">
    <location>
        <begin position="147"/>
        <end position="166"/>
    </location>
</feature>
<organism evidence="9 10">
    <name type="scientific">Microbacterium album</name>
    <dbReference type="NCBI Taxonomy" id="2053191"/>
    <lineage>
        <taxon>Bacteria</taxon>
        <taxon>Bacillati</taxon>
        <taxon>Actinomycetota</taxon>
        <taxon>Actinomycetes</taxon>
        <taxon>Micrococcales</taxon>
        <taxon>Microbacteriaceae</taxon>
        <taxon>Microbacterium</taxon>
    </lineage>
</organism>
<evidence type="ECO:0000256" key="1">
    <source>
        <dbReference type="ARBA" id="ARBA00004651"/>
    </source>
</evidence>
<evidence type="ECO:0000256" key="5">
    <source>
        <dbReference type="ARBA" id="ARBA00022692"/>
    </source>
</evidence>
<feature type="transmembrane region" description="Helical" evidence="8">
    <location>
        <begin position="36"/>
        <end position="53"/>
    </location>
</feature>
<feature type="transmembrane region" description="Helical" evidence="8">
    <location>
        <begin position="186"/>
        <end position="207"/>
    </location>
</feature>
<evidence type="ECO:0000256" key="3">
    <source>
        <dbReference type="ARBA" id="ARBA00022475"/>
    </source>
</evidence>
<feature type="transmembrane region" description="Helical" evidence="8">
    <location>
        <begin position="237"/>
        <end position="257"/>
    </location>
</feature>